<feature type="region of interest" description="Disordered" evidence="1">
    <location>
        <begin position="67"/>
        <end position="122"/>
    </location>
</feature>
<feature type="signal peptide" evidence="2">
    <location>
        <begin position="1"/>
        <end position="23"/>
    </location>
</feature>
<evidence type="ECO:0000313" key="3">
    <source>
        <dbReference type="EMBL" id="UTT63502.1"/>
    </source>
</evidence>
<feature type="compositionally biased region" description="Low complexity" evidence="1">
    <location>
        <begin position="67"/>
        <end position="87"/>
    </location>
</feature>
<organism evidence="3 4">
    <name type="scientific">Microcella humidisoli</name>
    <dbReference type="NCBI Taxonomy" id="2963406"/>
    <lineage>
        <taxon>Bacteria</taxon>
        <taxon>Bacillati</taxon>
        <taxon>Actinomycetota</taxon>
        <taxon>Actinomycetes</taxon>
        <taxon>Micrococcales</taxon>
        <taxon>Microbacteriaceae</taxon>
        <taxon>Microcella</taxon>
    </lineage>
</organism>
<evidence type="ECO:0000256" key="1">
    <source>
        <dbReference type="SAM" id="MobiDB-lite"/>
    </source>
</evidence>
<proteinExistence type="predicted"/>
<feature type="chain" id="PRO_5046368404" description="Small secreted hydrophilic protein" evidence="2">
    <location>
        <begin position="24"/>
        <end position="122"/>
    </location>
</feature>
<evidence type="ECO:0008006" key="5">
    <source>
        <dbReference type="Google" id="ProtNLM"/>
    </source>
</evidence>
<accession>A0ABY5FZD9</accession>
<keyword evidence="2" id="KW-0732">Signal</keyword>
<dbReference type="RefSeq" id="WP_255160632.1">
    <property type="nucleotide sequence ID" value="NZ_CP101497.1"/>
</dbReference>
<protein>
    <recommendedName>
        <fullName evidence="5">Small secreted hydrophilic protein</fullName>
    </recommendedName>
</protein>
<keyword evidence="4" id="KW-1185">Reference proteome</keyword>
<dbReference type="Proteomes" id="UP001060039">
    <property type="component" value="Chromosome"/>
</dbReference>
<name>A0ABY5FZD9_9MICO</name>
<sequence length="122" mass="12972">MRTQIITALSIVAVLGAAGGAYAVNQSVLGTALVDETVIGSATPVLVPVEPKGDDIPEEYLKQIARAAQAEQPAAPVTPAQPVTTWVGSDDDDDHDEDEDEDSEHEDESEDDEHEDESDDDD</sequence>
<gene>
    <name evidence="3" type="ORF">NNL39_05215</name>
</gene>
<reference evidence="3" key="1">
    <citation type="submission" date="2022-07" db="EMBL/GenBank/DDBJ databases">
        <title>Taxonomic analysis of Microcella humidisoli nov. sp., isolated from riverside soil.</title>
        <authorList>
            <person name="Molina K.M."/>
            <person name="Kim S.B."/>
        </authorList>
    </citation>
    <scope>NUCLEOTIDE SEQUENCE</scope>
    <source>
        <strain evidence="3">MMS21-STM10</strain>
    </source>
</reference>
<evidence type="ECO:0000313" key="4">
    <source>
        <dbReference type="Proteomes" id="UP001060039"/>
    </source>
</evidence>
<feature type="compositionally biased region" description="Acidic residues" evidence="1">
    <location>
        <begin position="89"/>
        <end position="122"/>
    </location>
</feature>
<dbReference type="EMBL" id="CP101497">
    <property type="protein sequence ID" value="UTT63502.1"/>
    <property type="molecule type" value="Genomic_DNA"/>
</dbReference>
<evidence type="ECO:0000256" key="2">
    <source>
        <dbReference type="SAM" id="SignalP"/>
    </source>
</evidence>